<dbReference type="PROSITE" id="PS00675">
    <property type="entry name" value="SIGMA54_INTERACT_1"/>
    <property type="match status" value="1"/>
</dbReference>
<dbReference type="InterPro" id="IPR025943">
    <property type="entry name" value="Sigma_54_int_dom_ATP-bd_2"/>
</dbReference>
<dbReference type="SUPFAM" id="SSF48452">
    <property type="entry name" value="TPR-like"/>
    <property type="match status" value="1"/>
</dbReference>
<dbReference type="InterPro" id="IPR058031">
    <property type="entry name" value="AAA_lid_NorR"/>
</dbReference>
<evidence type="ECO:0000256" key="4">
    <source>
        <dbReference type="ARBA" id="ARBA00023125"/>
    </source>
</evidence>
<keyword evidence="2" id="KW-0067">ATP-binding</keyword>
<dbReference type="GO" id="GO:0005524">
    <property type="term" value="F:ATP binding"/>
    <property type="evidence" value="ECO:0007669"/>
    <property type="project" value="UniProtKB-KW"/>
</dbReference>
<dbReference type="GO" id="GO:0006355">
    <property type="term" value="P:regulation of DNA-templated transcription"/>
    <property type="evidence" value="ECO:0007669"/>
    <property type="project" value="InterPro"/>
</dbReference>
<feature type="domain" description="Sigma-54 factor interaction" evidence="7">
    <location>
        <begin position="1089"/>
        <end position="1315"/>
    </location>
</feature>
<dbReference type="SMART" id="SM00028">
    <property type="entry name" value="TPR"/>
    <property type="match status" value="4"/>
</dbReference>
<dbReference type="InterPro" id="IPR003593">
    <property type="entry name" value="AAA+_ATPase"/>
</dbReference>
<feature type="domain" description="Protein kinase" evidence="6">
    <location>
        <begin position="12"/>
        <end position="292"/>
    </location>
</feature>
<evidence type="ECO:0000313" key="8">
    <source>
        <dbReference type="EMBL" id="PWB76081.1"/>
    </source>
</evidence>
<keyword evidence="5" id="KW-0804">Transcription</keyword>
<dbReference type="InterPro" id="IPR027417">
    <property type="entry name" value="P-loop_NTPase"/>
</dbReference>
<keyword evidence="3" id="KW-0805">Transcription regulation</keyword>
<dbReference type="InterPro" id="IPR011990">
    <property type="entry name" value="TPR-like_helical_dom_sf"/>
</dbReference>
<dbReference type="InterPro" id="IPR011009">
    <property type="entry name" value="Kinase-like_dom_sf"/>
</dbReference>
<evidence type="ECO:0000256" key="1">
    <source>
        <dbReference type="ARBA" id="ARBA00022741"/>
    </source>
</evidence>
<dbReference type="PROSITE" id="PS00108">
    <property type="entry name" value="PROTEIN_KINASE_ST"/>
    <property type="match status" value="1"/>
</dbReference>
<dbReference type="Gene3D" id="1.25.40.10">
    <property type="entry name" value="Tetratricopeptide repeat domain"/>
    <property type="match status" value="1"/>
</dbReference>
<dbReference type="Gene3D" id="3.40.50.300">
    <property type="entry name" value="P-loop containing nucleotide triphosphate hydrolases"/>
    <property type="match status" value="1"/>
</dbReference>
<dbReference type="InterPro" id="IPR003018">
    <property type="entry name" value="GAF"/>
</dbReference>
<sequence length="1391" mass="155162">MSRSMVGVPESYQLCNLVSQNDFCESWIATKGMNGQRCFLKIASSKESTSLAVATAAFQESFKLQRLTHSAMILRARAYLNHHGIGILEYPEVDASLWKELTPSMFTSRFRKVFPYICLAVDYLHALELVHCDLKLSNFLINDNCKTPSVILCDLDLLRRDGSSTESTVLGTPAHIPPEILSNSRIWVQSDVFSLGMSLKRCLQELGPEGKEPQFLDAQAIGHLSEAIEPMLESDYLKRPRYLLGHFRECGALDDDAFYQCQRQLFTMIISAQLLSADRSSLGKSSVLEEFLVERCKIFGIESELVGNIASAFSVSRGRTFHAAKTSISESAVQRHADYWHLLIPDAALSRLYGELEAIVASSLQPSGTVQHLDSNDLLVKARDYKQKGQMSKAFLTYKRLLDLRDSRDDGNVPEERYHILFESGELAGHLGRIQDARTLLERAIKHGQAHRIDTSGATIELISALGRIPDFAGCNQILEFELAREDLDLQSIYGLKLRRFKAFLLIFRGEFEAARNELEALRIDAEKQEAHEVQCLTLYTIGVLYRERRDRSAAIKVLKEANSVAETHGLAVRAISIQSVLCSIYAELAEYDLSIATAKTALQLMAQLNQMSSASMPCQILVLDQVKLAEFTKARYWLQRLYRLSSQTCSVESTAAYLYTAGYLWMHEGDLEGARKALLDAAQLTKGHRQLAWVFLRLTDLSLYSGELSAAREFVVRALEHSEKGQGLNWPLEGSLAKLLIDADDNAPATSQALLGVIDQLLQIGSLEVSAAGLIRALLLDDDAGLEVGRLANPYIQRLSLSQAPLLTAAGALLIAVRGQSDQKERLERWKAAFSTLYRGHQRYWAMLVGLKLSDLYEATGQIRHAKKFAQKSLDLAQSLGNKRSILSCQSYIRRLSDAFDSSSRMSQTLLGISTMLRDMTNYRESLNRLLQFAIDHTGAERAVILLQRKDSSDLQAIASLNCDDESLKDVTDFSSNLPRDAINSLLPVVIENALADRRTKKYRSVVYHNILSVVCVPLIDGTNPVGVLYLDHHNIPSLFDPDDLQYVSSIANFLTIILTTARQFRTLNSTNLQLIQDLNRSGNPASFITRDPSLLHLFDRLPQIARTNASVLLSGESGTGKELLCRMIHDLSNRAKEPLVKVNCAGIAPTLMESELFGVAKNAATGVGEHEGKFSAADGGTLYLDEIGDMPVAMQAKVLRVLEYQQFEKVGSNRPIHTDIRFVYATNKNLLKMINEKTFRDDLYYRINRIVIDIPPLRERPVDIETLIDHYLPIFSANVKSPHFTSDAMSVLMRYDWPGNAREVRNLVERYCILRPGEHINASDLPAEMLLRVNTSPANRGVAEAAEAARIRAALAKAKGNQSLAAAQLGMPLSTVRRKMKKYGIQPNP</sequence>
<dbReference type="SMART" id="SM00382">
    <property type="entry name" value="AAA"/>
    <property type="match status" value="1"/>
</dbReference>
<dbReference type="Pfam" id="PF00158">
    <property type="entry name" value="Sigma54_activat"/>
    <property type="match status" value="1"/>
</dbReference>
<dbReference type="Gene3D" id="1.10.8.60">
    <property type="match status" value="1"/>
</dbReference>
<evidence type="ECO:0000259" key="7">
    <source>
        <dbReference type="PROSITE" id="PS50045"/>
    </source>
</evidence>
<dbReference type="PROSITE" id="PS50011">
    <property type="entry name" value="PROTEIN_KINASE_DOM"/>
    <property type="match status" value="1"/>
</dbReference>
<evidence type="ECO:0000256" key="5">
    <source>
        <dbReference type="ARBA" id="ARBA00023163"/>
    </source>
</evidence>
<dbReference type="InterPro" id="IPR025662">
    <property type="entry name" value="Sigma_54_int_dom_ATP-bd_1"/>
</dbReference>
<dbReference type="PROSITE" id="PS00676">
    <property type="entry name" value="SIGMA54_INTERACT_2"/>
    <property type="match status" value="1"/>
</dbReference>
<dbReference type="Gene3D" id="1.10.510.10">
    <property type="entry name" value="Transferase(Phosphotransferase) domain 1"/>
    <property type="match status" value="1"/>
</dbReference>
<dbReference type="InterPro" id="IPR000719">
    <property type="entry name" value="Prot_kinase_dom"/>
</dbReference>
<organism evidence="8 9">
    <name type="scientific">candidate division GN15 bacterium</name>
    <dbReference type="NCBI Taxonomy" id="2072418"/>
    <lineage>
        <taxon>Bacteria</taxon>
        <taxon>candidate division GN15</taxon>
    </lineage>
</organism>
<name>A0A855X645_9BACT</name>
<dbReference type="SUPFAM" id="SSF55781">
    <property type="entry name" value="GAF domain-like"/>
    <property type="match status" value="1"/>
</dbReference>
<dbReference type="SUPFAM" id="SSF56112">
    <property type="entry name" value="Protein kinase-like (PK-like)"/>
    <property type="match status" value="1"/>
</dbReference>
<evidence type="ECO:0000259" key="6">
    <source>
        <dbReference type="PROSITE" id="PS50011"/>
    </source>
</evidence>
<accession>A0A855X645</accession>
<dbReference type="InterPro" id="IPR019734">
    <property type="entry name" value="TPR_rpt"/>
</dbReference>
<evidence type="ECO:0000256" key="2">
    <source>
        <dbReference type="ARBA" id="ARBA00022840"/>
    </source>
</evidence>
<dbReference type="CDD" id="cd00009">
    <property type="entry name" value="AAA"/>
    <property type="match status" value="1"/>
</dbReference>
<dbReference type="SMART" id="SM00065">
    <property type="entry name" value="GAF"/>
    <property type="match status" value="1"/>
</dbReference>
<dbReference type="InterPro" id="IPR002078">
    <property type="entry name" value="Sigma_54_int"/>
</dbReference>
<dbReference type="PRINTS" id="PR01590">
    <property type="entry name" value="HTHFIS"/>
</dbReference>
<dbReference type="GO" id="GO:0004672">
    <property type="term" value="F:protein kinase activity"/>
    <property type="evidence" value="ECO:0007669"/>
    <property type="project" value="InterPro"/>
</dbReference>
<dbReference type="PROSITE" id="PS50045">
    <property type="entry name" value="SIGMA54_INTERACT_4"/>
    <property type="match status" value="1"/>
</dbReference>
<keyword evidence="4" id="KW-0238">DNA-binding</keyword>
<proteinExistence type="predicted"/>
<dbReference type="SMART" id="SM00220">
    <property type="entry name" value="S_TKc"/>
    <property type="match status" value="1"/>
</dbReference>
<dbReference type="Pfam" id="PF13185">
    <property type="entry name" value="GAF_2"/>
    <property type="match status" value="1"/>
</dbReference>
<dbReference type="InterPro" id="IPR002197">
    <property type="entry name" value="HTH_Fis"/>
</dbReference>
<keyword evidence="1" id="KW-0547">Nucleotide-binding</keyword>
<dbReference type="Gene3D" id="1.10.10.60">
    <property type="entry name" value="Homeodomain-like"/>
    <property type="match status" value="1"/>
</dbReference>
<dbReference type="GO" id="GO:0043565">
    <property type="term" value="F:sequence-specific DNA binding"/>
    <property type="evidence" value="ECO:0007669"/>
    <property type="project" value="InterPro"/>
</dbReference>
<dbReference type="EMBL" id="PQAP01000005">
    <property type="protein sequence ID" value="PWB76081.1"/>
    <property type="molecule type" value="Genomic_DNA"/>
</dbReference>
<dbReference type="PANTHER" id="PTHR32071">
    <property type="entry name" value="TRANSCRIPTIONAL REGULATORY PROTEIN"/>
    <property type="match status" value="1"/>
</dbReference>
<protein>
    <recommendedName>
        <fullName evidence="10">Non-specific serine/threonine protein kinase</fullName>
    </recommendedName>
</protein>
<dbReference type="InterPro" id="IPR029016">
    <property type="entry name" value="GAF-like_dom_sf"/>
</dbReference>
<evidence type="ECO:0000256" key="3">
    <source>
        <dbReference type="ARBA" id="ARBA00023015"/>
    </source>
</evidence>
<evidence type="ECO:0008006" key="10">
    <source>
        <dbReference type="Google" id="ProtNLM"/>
    </source>
</evidence>
<dbReference type="InterPro" id="IPR009057">
    <property type="entry name" value="Homeodomain-like_sf"/>
</dbReference>
<reference evidence="8 9" key="1">
    <citation type="journal article" date="2018" name="ISME J.">
        <title>A methanotrophic archaeon couples anaerobic oxidation of methane to Fe(III) reduction.</title>
        <authorList>
            <person name="Cai C."/>
            <person name="Leu A.O."/>
            <person name="Xie G.J."/>
            <person name="Guo J."/>
            <person name="Feng Y."/>
            <person name="Zhao J.X."/>
            <person name="Tyson G.W."/>
            <person name="Yuan Z."/>
            <person name="Hu S."/>
        </authorList>
    </citation>
    <scope>NUCLEOTIDE SEQUENCE [LARGE SCALE GENOMIC DNA]</scope>
    <source>
        <strain evidence="8">FeB_12</strain>
    </source>
</reference>
<dbReference type="InterPro" id="IPR008271">
    <property type="entry name" value="Ser/Thr_kinase_AS"/>
</dbReference>
<gene>
    <name evidence="8" type="ORF">C3F09_01170</name>
</gene>
<dbReference type="Pfam" id="PF25601">
    <property type="entry name" value="AAA_lid_14"/>
    <property type="match status" value="1"/>
</dbReference>
<evidence type="ECO:0000313" key="9">
    <source>
        <dbReference type="Proteomes" id="UP000250918"/>
    </source>
</evidence>
<dbReference type="FunFam" id="3.40.50.300:FF:000006">
    <property type="entry name" value="DNA-binding transcriptional regulator NtrC"/>
    <property type="match status" value="1"/>
</dbReference>
<dbReference type="Pfam" id="PF00069">
    <property type="entry name" value="Pkinase"/>
    <property type="match status" value="1"/>
</dbReference>
<dbReference type="Proteomes" id="UP000250918">
    <property type="component" value="Unassembled WGS sequence"/>
</dbReference>
<dbReference type="SUPFAM" id="SSF46689">
    <property type="entry name" value="Homeodomain-like"/>
    <property type="match status" value="1"/>
</dbReference>
<dbReference type="Pfam" id="PF02954">
    <property type="entry name" value="HTH_8"/>
    <property type="match status" value="1"/>
</dbReference>
<comment type="caution">
    <text evidence="8">The sequence shown here is derived from an EMBL/GenBank/DDBJ whole genome shotgun (WGS) entry which is preliminary data.</text>
</comment>
<dbReference type="Gene3D" id="3.30.450.40">
    <property type="match status" value="1"/>
</dbReference>
<dbReference type="SUPFAM" id="SSF52540">
    <property type="entry name" value="P-loop containing nucleoside triphosphate hydrolases"/>
    <property type="match status" value="1"/>
</dbReference>
<dbReference type="PANTHER" id="PTHR32071:SF57">
    <property type="entry name" value="C4-DICARBOXYLATE TRANSPORT TRANSCRIPTIONAL REGULATORY PROTEIN DCTD"/>
    <property type="match status" value="1"/>
</dbReference>